<dbReference type="InterPro" id="IPR013096">
    <property type="entry name" value="Cupin_2"/>
</dbReference>
<accession>A0AAW6PA58</accession>
<gene>
    <name evidence="2" type="ORF">P3W55_17550</name>
</gene>
<name>A0AAW6PA58_9PSED</name>
<evidence type="ECO:0000313" key="2">
    <source>
        <dbReference type="EMBL" id="MDF3843520.1"/>
    </source>
</evidence>
<feature type="domain" description="Cupin type-2" evidence="1">
    <location>
        <begin position="48"/>
        <end position="113"/>
    </location>
</feature>
<dbReference type="Pfam" id="PF07883">
    <property type="entry name" value="Cupin_2"/>
    <property type="match status" value="1"/>
</dbReference>
<dbReference type="PANTHER" id="PTHR40112">
    <property type="entry name" value="H2HPP ISOMERASE"/>
    <property type="match status" value="1"/>
</dbReference>
<dbReference type="AlphaFoldDB" id="A0AAW6PA58"/>
<dbReference type="EMBL" id="JARJLR010000281">
    <property type="protein sequence ID" value="MDF3843520.1"/>
    <property type="molecule type" value="Genomic_DNA"/>
</dbReference>
<dbReference type="InterPro" id="IPR052535">
    <property type="entry name" value="Bacilysin_H2HPP_isomerase"/>
</dbReference>
<dbReference type="Gene3D" id="2.60.120.10">
    <property type="entry name" value="Jelly Rolls"/>
    <property type="match status" value="1"/>
</dbReference>
<dbReference type="Proteomes" id="UP001220662">
    <property type="component" value="Unassembled WGS sequence"/>
</dbReference>
<evidence type="ECO:0000259" key="1">
    <source>
        <dbReference type="Pfam" id="PF07883"/>
    </source>
</evidence>
<dbReference type="InterPro" id="IPR014710">
    <property type="entry name" value="RmlC-like_jellyroll"/>
</dbReference>
<reference evidence="2" key="1">
    <citation type="submission" date="2023-03" db="EMBL/GenBank/DDBJ databases">
        <title>Draft assemblies of triclosan tolerant bacteria isolated from returned activated sludge.</title>
        <authorList>
            <person name="Van Hamelsveld S."/>
        </authorList>
    </citation>
    <scope>NUCLEOTIDE SEQUENCE</scope>
    <source>
        <strain evidence="2">GW210015_S63</strain>
    </source>
</reference>
<dbReference type="RefSeq" id="WP_069864101.1">
    <property type="nucleotide sequence ID" value="NZ_BDGS01000001.1"/>
</dbReference>
<dbReference type="InterPro" id="IPR011051">
    <property type="entry name" value="RmlC_Cupin_sf"/>
</dbReference>
<dbReference type="SUPFAM" id="SSF51182">
    <property type="entry name" value="RmlC-like cupins"/>
    <property type="match status" value="1"/>
</dbReference>
<dbReference type="CDD" id="cd02238">
    <property type="entry name" value="cupin_KdgF"/>
    <property type="match status" value="1"/>
</dbReference>
<sequence length="132" mass="14673">MTHTHNKIAPKNAARVFRLDQLPLTEVRPGFARTGLRSDGAVTTVNWFEPGYRSIGPHAHPFDQLSYVLCGAMRFWVGDEVFDVQAPSVLYIPGGVPHCAEPLGDERALNVDVFAPLREDYLPLCEHQGFNA</sequence>
<protein>
    <submittedName>
        <fullName evidence="2">Cupin domain-containing protein</fullName>
    </submittedName>
</protein>
<organism evidence="2 3">
    <name type="scientific">Pseudomonas citronellolis</name>
    <dbReference type="NCBI Taxonomy" id="53408"/>
    <lineage>
        <taxon>Bacteria</taxon>
        <taxon>Pseudomonadati</taxon>
        <taxon>Pseudomonadota</taxon>
        <taxon>Gammaproteobacteria</taxon>
        <taxon>Pseudomonadales</taxon>
        <taxon>Pseudomonadaceae</taxon>
        <taxon>Pseudomonas</taxon>
    </lineage>
</organism>
<comment type="caution">
    <text evidence="2">The sequence shown here is derived from an EMBL/GenBank/DDBJ whole genome shotgun (WGS) entry which is preliminary data.</text>
</comment>
<evidence type="ECO:0000313" key="3">
    <source>
        <dbReference type="Proteomes" id="UP001220662"/>
    </source>
</evidence>
<proteinExistence type="predicted"/>
<dbReference type="PANTHER" id="PTHR40112:SF1">
    <property type="entry name" value="H2HPP ISOMERASE"/>
    <property type="match status" value="1"/>
</dbReference>